<reference evidence="1 2" key="1">
    <citation type="submission" date="2019-01" db="EMBL/GenBank/DDBJ databases">
        <title>Bacillus sp. M5HDSG1-1, whole genome shotgun sequence.</title>
        <authorList>
            <person name="Tuo L."/>
        </authorList>
    </citation>
    <scope>NUCLEOTIDE SEQUENCE [LARGE SCALE GENOMIC DNA]</scope>
    <source>
        <strain evidence="1 2">M5HDSG1-1</strain>
    </source>
</reference>
<dbReference type="AlphaFoldDB" id="A0A3S2UAM9"/>
<evidence type="ECO:0000313" key="2">
    <source>
        <dbReference type="Proteomes" id="UP000288024"/>
    </source>
</evidence>
<dbReference type="GeneID" id="87616922"/>
<dbReference type="Proteomes" id="UP000288024">
    <property type="component" value="Unassembled WGS sequence"/>
</dbReference>
<gene>
    <name evidence="1" type="ORF">EM808_10820</name>
</gene>
<name>A0A3S2UAM9_9BACI</name>
<accession>A0A3S2UAM9</accession>
<proteinExistence type="predicted"/>
<organism evidence="1 2">
    <name type="scientific">Niallia taxi</name>
    <dbReference type="NCBI Taxonomy" id="2499688"/>
    <lineage>
        <taxon>Bacteria</taxon>
        <taxon>Bacillati</taxon>
        <taxon>Bacillota</taxon>
        <taxon>Bacilli</taxon>
        <taxon>Bacillales</taxon>
        <taxon>Bacillaceae</taxon>
        <taxon>Niallia</taxon>
    </lineage>
</organism>
<sequence length="196" mass="22219">MQIPQIRIESTPGKLGLTILQPQVSMEQRPADLHIEQPEAILTIDKKAATLTIDQTEARAYEGMKTRERFIDDYVRKGRQEWLKGIARRVQEADQLGAIQNKGKPIQAIAKRNSEGPQKEFGLGWIPPANSVKINYDPGYVKTNVETRDPIIEVNQNKPIIDYTPGKVITELVQYPSLEIHFENLKSNGVNYQQSN</sequence>
<dbReference type="Pfam" id="PF20074">
    <property type="entry name" value="DUF6470"/>
    <property type="match status" value="1"/>
</dbReference>
<comment type="caution">
    <text evidence="1">The sequence shown here is derived from an EMBL/GenBank/DDBJ whole genome shotgun (WGS) entry which is preliminary data.</text>
</comment>
<keyword evidence="2" id="KW-1185">Reference proteome</keyword>
<dbReference type="EMBL" id="RZTZ01000003">
    <property type="protein sequence ID" value="RVT63746.1"/>
    <property type="molecule type" value="Genomic_DNA"/>
</dbReference>
<dbReference type="RefSeq" id="WP_127738222.1">
    <property type="nucleotide sequence ID" value="NZ_CAJCKN010000017.1"/>
</dbReference>
<dbReference type="InterPro" id="IPR045527">
    <property type="entry name" value="DUF6470"/>
</dbReference>
<evidence type="ECO:0000313" key="1">
    <source>
        <dbReference type="EMBL" id="RVT63746.1"/>
    </source>
</evidence>
<protein>
    <submittedName>
        <fullName evidence="1">Uncharacterized protein</fullName>
    </submittedName>
</protein>